<proteinExistence type="predicted"/>
<gene>
    <name evidence="2" type="ORF">KY465_11745</name>
</gene>
<protein>
    <submittedName>
        <fullName evidence="2">DUF2177 family protein</fullName>
    </submittedName>
</protein>
<organism evidence="2 3">
    <name type="scientific">Pseudohoeflea coraliihabitans</name>
    <dbReference type="NCBI Taxonomy" id="2860393"/>
    <lineage>
        <taxon>Bacteria</taxon>
        <taxon>Pseudomonadati</taxon>
        <taxon>Pseudomonadota</taxon>
        <taxon>Alphaproteobacteria</taxon>
        <taxon>Hyphomicrobiales</taxon>
        <taxon>Rhizobiaceae</taxon>
        <taxon>Pseudohoeflea</taxon>
    </lineage>
</organism>
<dbReference type="EMBL" id="JAHWQX010000003">
    <property type="protein sequence ID" value="MBW3097954.1"/>
    <property type="molecule type" value="Genomic_DNA"/>
</dbReference>
<evidence type="ECO:0000313" key="3">
    <source>
        <dbReference type="Proteomes" id="UP001430804"/>
    </source>
</evidence>
<keyword evidence="1" id="KW-0812">Transmembrane</keyword>
<evidence type="ECO:0000313" key="2">
    <source>
        <dbReference type="EMBL" id="MBW3097954.1"/>
    </source>
</evidence>
<dbReference type="Pfam" id="PF09945">
    <property type="entry name" value="DUF2177"/>
    <property type="match status" value="1"/>
</dbReference>
<feature type="transmembrane region" description="Helical" evidence="1">
    <location>
        <begin position="110"/>
        <end position="131"/>
    </location>
</feature>
<sequence length="132" mass="14572">MQIVVLYLITATVFLLLDAVMLKTLMKPLFERHIGDWLLDDIRLGPATVFYLFYVAGVVWFVSLPALRSGMPSQALLAGALLGAMAYGTYEFTNYATLQNWSLQMVAADVTWGAVLTGFSAWLGVTLTRAFV</sequence>
<comment type="caution">
    <text evidence="2">The sequence shown here is derived from an EMBL/GenBank/DDBJ whole genome shotgun (WGS) entry which is preliminary data.</text>
</comment>
<keyword evidence="1" id="KW-1133">Transmembrane helix</keyword>
<reference evidence="2" key="1">
    <citation type="submission" date="2021-07" db="EMBL/GenBank/DDBJ databases">
        <title>Pseudohoeflea marina sp. nov. a polyhydroxyalcanoate-producing bacterium.</title>
        <authorList>
            <person name="Zheng W."/>
            <person name="Yu S."/>
            <person name="Huang Y."/>
        </authorList>
    </citation>
    <scope>NUCLEOTIDE SEQUENCE</scope>
    <source>
        <strain evidence="2">DP4N28-3</strain>
    </source>
</reference>
<evidence type="ECO:0000256" key="1">
    <source>
        <dbReference type="SAM" id="Phobius"/>
    </source>
</evidence>
<name>A0ABS6WPQ6_9HYPH</name>
<dbReference type="InterPro" id="IPR018687">
    <property type="entry name" value="DUF2177_membr"/>
</dbReference>
<keyword evidence="3" id="KW-1185">Reference proteome</keyword>
<feature type="transmembrane region" description="Helical" evidence="1">
    <location>
        <begin position="43"/>
        <end position="62"/>
    </location>
</feature>
<keyword evidence="1" id="KW-0472">Membrane</keyword>
<dbReference type="RefSeq" id="WP_219201903.1">
    <property type="nucleotide sequence ID" value="NZ_JAHWQX010000003.1"/>
</dbReference>
<dbReference type="Proteomes" id="UP001430804">
    <property type="component" value="Unassembled WGS sequence"/>
</dbReference>
<feature type="transmembrane region" description="Helical" evidence="1">
    <location>
        <begin position="74"/>
        <end position="90"/>
    </location>
</feature>
<accession>A0ABS6WPQ6</accession>